<keyword evidence="3" id="KW-0597">Phosphoprotein</keyword>
<dbReference type="PROSITE" id="PS00108">
    <property type="entry name" value="PROTEIN_KINASE_ST"/>
    <property type="match status" value="1"/>
</dbReference>
<evidence type="ECO:0000256" key="6">
    <source>
        <dbReference type="ARBA" id="ARBA00022777"/>
    </source>
</evidence>
<evidence type="ECO:0000256" key="1">
    <source>
        <dbReference type="ARBA" id="ARBA00004167"/>
    </source>
</evidence>
<keyword evidence="2" id="KW-0723">Serine/threonine-protein kinase</keyword>
<dbReference type="PANTHER" id="PTHR45631">
    <property type="entry name" value="OS07G0107800 PROTEIN-RELATED"/>
    <property type="match status" value="1"/>
</dbReference>
<evidence type="ECO:0000259" key="10">
    <source>
        <dbReference type="PROSITE" id="PS50011"/>
    </source>
</evidence>
<dbReference type="Pfam" id="PF07714">
    <property type="entry name" value="PK_Tyr_Ser-Thr"/>
    <property type="match status" value="1"/>
</dbReference>
<dbReference type="InterPro" id="IPR001245">
    <property type="entry name" value="Ser-Thr/Tyr_kinase_cat_dom"/>
</dbReference>
<keyword evidence="5 9" id="KW-0547">Nucleotide-binding</keyword>
<dbReference type="EMBL" id="QPKB01000002">
    <property type="protein sequence ID" value="RWR78181.1"/>
    <property type="molecule type" value="Genomic_DNA"/>
</dbReference>
<accession>A0A443NI64</accession>
<dbReference type="GO" id="GO:0005524">
    <property type="term" value="F:ATP binding"/>
    <property type="evidence" value="ECO:0007669"/>
    <property type="project" value="UniProtKB-UniRule"/>
</dbReference>
<sequence length="805" mass="90170">MLSCLKYIYVSTGFISLDCGIANDTNYINTYNIIYISDAQFIETGVNKNIRTPLNNLIQLYQTVRSFPNGNRNCYNLGPVNKSNKYLIRAYFTYGDYDGKNSTPEFDLYMGVNVWNTISFSDATEAFYIEIIIVAPMNFISVCLVNTGSGTPFISGLELRPLNTFMYGVVNESQSLHIRSLNVGGRFDVGGSMNNYYISYPEDPLDLGWQLDEDASWISFDTSQNVTNKDKAMEPPSMVMMTAVRPVNKSDALYFNWTANDSSQKFQVYMHFAELELLGPNVTREFTVCCGNNSCYDSPIRPEYLVTTTIQNPQLLSGQQNYTCSFTKTPNSNFPPILNAIEIFVILQLPTTPTREEDDPIVKHNKAEGLLSSENRRFTYTEVVAMTNNFERSIGKGGFGTVYHGQMPNGTQVAVKTLSLQSVKSLLTCVKALMNFKTRLRIGCPNMKCPLVMGPQLEQQCVLFDVQLLLRVHHRNLVPFIGYCQEGDCTALIYEYMAQGNLGSHLLGTNGCTKALNWGQRLRIALDIAQGLEYLHTGCKPAIIHRDMKTTNILLNEGFEAKIGDFGLSKVFFNDDEQTHISTLVKGTPGYLDPEYFHSNNLTQKSDIYGFGVVLLEMITGQPPIIRSCTNYEKRNLVDWARPIIATRDIQAVLDPRLEGDYDANSLSKVAEIALACTSPRSIERPTMTNIIAELKGCLGTPEISRSLEMEQVGTVSSVSSVLFPRYFHSNNLTQKSDVYGFGVVLLKMITGQPPIIRSKTNHEKKNLVDWARPTIATRDIQAVLVPRLEGDYDANSLSKVGKQR</sequence>
<evidence type="ECO:0000256" key="4">
    <source>
        <dbReference type="ARBA" id="ARBA00022679"/>
    </source>
</evidence>
<dbReference type="Gene3D" id="1.10.510.10">
    <property type="entry name" value="Transferase(Phosphotransferase) domain 1"/>
    <property type="match status" value="2"/>
</dbReference>
<dbReference type="PROSITE" id="PS00107">
    <property type="entry name" value="PROTEIN_KINASE_ATP"/>
    <property type="match status" value="1"/>
</dbReference>
<name>A0A443NI64_9MAGN</name>
<comment type="caution">
    <text evidence="11">The sequence shown here is derived from an EMBL/GenBank/DDBJ whole genome shotgun (WGS) entry which is preliminary data.</text>
</comment>
<feature type="binding site" evidence="9">
    <location>
        <position position="416"/>
    </location>
    <ligand>
        <name>ATP</name>
        <dbReference type="ChEBI" id="CHEBI:30616"/>
    </ligand>
</feature>
<dbReference type="InterPro" id="IPR011009">
    <property type="entry name" value="Kinase-like_dom_sf"/>
</dbReference>
<dbReference type="SUPFAM" id="SSF56112">
    <property type="entry name" value="Protein kinase-like (PK-like)"/>
    <property type="match status" value="2"/>
</dbReference>
<evidence type="ECO:0000256" key="5">
    <source>
        <dbReference type="ARBA" id="ARBA00022741"/>
    </source>
</evidence>
<keyword evidence="8 11" id="KW-0675">Receptor</keyword>
<evidence type="ECO:0000256" key="2">
    <source>
        <dbReference type="ARBA" id="ARBA00022527"/>
    </source>
</evidence>
<dbReference type="CDD" id="cd14066">
    <property type="entry name" value="STKc_IRAK"/>
    <property type="match status" value="1"/>
</dbReference>
<dbReference type="InterPro" id="IPR024788">
    <property type="entry name" value="Malectin-like_Carb-bd_dom"/>
</dbReference>
<evidence type="ECO:0000256" key="7">
    <source>
        <dbReference type="ARBA" id="ARBA00022840"/>
    </source>
</evidence>
<dbReference type="Proteomes" id="UP000283530">
    <property type="component" value="Unassembled WGS sequence"/>
</dbReference>
<protein>
    <submittedName>
        <fullName evidence="11">Putative LRR receptor-like serine/threonine-protein kinase</fullName>
    </submittedName>
</protein>
<dbReference type="InterPro" id="IPR000719">
    <property type="entry name" value="Prot_kinase_dom"/>
</dbReference>
<dbReference type="SMART" id="SM00220">
    <property type="entry name" value="S_TKc"/>
    <property type="match status" value="1"/>
</dbReference>
<keyword evidence="12" id="KW-1185">Reference proteome</keyword>
<dbReference type="GO" id="GO:0016020">
    <property type="term" value="C:membrane"/>
    <property type="evidence" value="ECO:0007669"/>
    <property type="project" value="UniProtKB-SubCell"/>
</dbReference>
<evidence type="ECO:0000313" key="11">
    <source>
        <dbReference type="EMBL" id="RWR78181.1"/>
    </source>
</evidence>
<evidence type="ECO:0000313" key="12">
    <source>
        <dbReference type="Proteomes" id="UP000283530"/>
    </source>
</evidence>
<keyword evidence="6 11" id="KW-0418">Kinase</keyword>
<dbReference type="STRING" id="337451.A0A443NI64"/>
<organism evidence="11 12">
    <name type="scientific">Cinnamomum micranthum f. kanehirae</name>
    <dbReference type="NCBI Taxonomy" id="337451"/>
    <lineage>
        <taxon>Eukaryota</taxon>
        <taxon>Viridiplantae</taxon>
        <taxon>Streptophyta</taxon>
        <taxon>Embryophyta</taxon>
        <taxon>Tracheophyta</taxon>
        <taxon>Spermatophyta</taxon>
        <taxon>Magnoliopsida</taxon>
        <taxon>Magnoliidae</taxon>
        <taxon>Laurales</taxon>
        <taxon>Lauraceae</taxon>
        <taxon>Cinnamomum</taxon>
    </lineage>
</organism>
<keyword evidence="4" id="KW-0808">Transferase</keyword>
<dbReference type="Gene3D" id="3.30.200.20">
    <property type="entry name" value="Phosphorylase Kinase, domain 1"/>
    <property type="match status" value="2"/>
</dbReference>
<dbReference type="GO" id="GO:0004674">
    <property type="term" value="F:protein serine/threonine kinase activity"/>
    <property type="evidence" value="ECO:0007669"/>
    <property type="project" value="UniProtKB-KW"/>
</dbReference>
<feature type="domain" description="Protein kinase" evidence="10">
    <location>
        <begin position="388"/>
        <end position="704"/>
    </location>
</feature>
<evidence type="ECO:0000256" key="9">
    <source>
        <dbReference type="PROSITE-ProRule" id="PRU10141"/>
    </source>
</evidence>
<comment type="subcellular location">
    <subcellularLocation>
        <location evidence="1">Membrane</location>
        <topology evidence="1">Single-pass membrane protein</topology>
    </subcellularLocation>
</comment>
<reference evidence="11 12" key="1">
    <citation type="journal article" date="2019" name="Nat. Plants">
        <title>Stout camphor tree genome fills gaps in understanding of flowering plant genome evolution.</title>
        <authorList>
            <person name="Chaw S.M."/>
            <person name="Liu Y.C."/>
            <person name="Wu Y.W."/>
            <person name="Wang H.Y."/>
            <person name="Lin C.I."/>
            <person name="Wu C.S."/>
            <person name="Ke H.M."/>
            <person name="Chang L.Y."/>
            <person name="Hsu C.Y."/>
            <person name="Yang H.T."/>
            <person name="Sudianto E."/>
            <person name="Hsu M.H."/>
            <person name="Wu K.P."/>
            <person name="Wang L.N."/>
            <person name="Leebens-Mack J.H."/>
            <person name="Tsai I.J."/>
        </authorList>
    </citation>
    <scope>NUCLEOTIDE SEQUENCE [LARGE SCALE GENOMIC DNA]</scope>
    <source>
        <strain evidence="12">cv. Chaw 1501</strain>
        <tissue evidence="11">Young leaves</tissue>
    </source>
</reference>
<proteinExistence type="predicted"/>
<evidence type="ECO:0000256" key="8">
    <source>
        <dbReference type="ARBA" id="ARBA00023170"/>
    </source>
</evidence>
<gene>
    <name evidence="11" type="ORF">CKAN_00670200</name>
</gene>
<evidence type="ECO:0000256" key="3">
    <source>
        <dbReference type="ARBA" id="ARBA00022553"/>
    </source>
</evidence>
<dbReference type="FunFam" id="1.10.510.10:FF:000146">
    <property type="entry name" value="LRR receptor-like serine/threonine-protein kinase IOS1"/>
    <property type="match status" value="1"/>
</dbReference>
<dbReference type="Pfam" id="PF12819">
    <property type="entry name" value="Malectin_like"/>
    <property type="match status" value="1"/>
</dbReference>
<keyword evidence="7 9" id="KW-0067">ATP-binding</keyword>
<dbReference type="PANTHER" id="PTHR45631:SF68">
    <property type="entry name" value="REPEAT FAMILY PROTEIN, PUTATIVE, EXPRESSED-RELATED"/>
    <property type="match status" value="1"/>
</dbReference>
<dbReference type="InterPro" id="IPR017441">
    <property type="entry name" value="Protein_kinase_ATP_BS"/>
</dbReference>
<dbReference type="AlphaFoldDB" id="A0A443NI64"/>
<dbReference type="PROSITE" id="PS50011">
    <property type="entry name" value="PROTEIN_KINASE_DOM"/>
    <property type="match status" value="1"/>
</dbReference>
<dbReference type="InterPro" id="IPR008271">
    <property type="entry name" value="Ser/Thr_kinase_AS"/>
</dbReference>
<dbReference type="OrthoDB" id="1111193at2759"/>